<sequence length="186" mass="20502">MNMNDMKCRIIRGEVKPGIRAVQAGAEDKAAVNGLMVQAAAWLQSKGSKQWHELLAGEDRHGVPEAIDRGDVFIFKKGEALAGMVILQQHASAWDRSLWGDEGHESSVYLHRLCINRDFAGEQLGSAILDWAVNGIRFPRKDRIRLDCIASVPALNRLYSGAGFEYRGPAPGASFNLYEKRVPAAD</sequence>
<dbReference type="SUPFAM" id="SSF55729">
    <property type="entry name" value="Acyl-CoA N-acyltransferases (Nat)"/>
    <property type="match status" value="1"/>
</dbReference>
<comment type="caution">
    <text evidence="2">The sequence shown here is derived from an EMBL/GenBank/DDBJ whole genome shotgun (WGS) entry which is preliminary data.</text>
</comment>
<dbReference type="PROSITE" id="PS51186">
    <property type="entry name" value="GNAT"/>
    <property type="match status" value="1"/>
</dbReference>
<dbReference type="InterPro" id="IPR000182">
    <property type="entry name" value="GNAT_dom"/>
</dbReference>
<evidence type="ECO:0000313" key="2">
    <source>
        <dbReference type="EMBL" id="GIO66739.1"/>
    </source>
</evidence>
<dbReference type="Pfam" id="PF00583">
    <property type="entry name" value="Acetyltransf_1"/>
    <property type="match status" value="1"/>
</dbReference>
<gene>
    <name evidence="2" type="primary">yesJ</name>
    <name evidence="2" type="ORF">J21TS3_15600</name>
</gene>
<dbReference type="EMBL" id="BORW01000005">
    <property type="protein sequence ID" value="GIO66739.1"/>
    <property type="molecule type" value="Genomic_DNA"/>
</dbReference>
<proteinExistence type="predicted"/>
<dbReference type="Proteomes" id="UP000680638">
    <property type="component" value="Unassembled WGS sequence"/>
</dbReference>
<feature type="domain" description="N-acetyltransferase" evidence="1">
    <location>
        <begin position="17"/>
        <end position="183"/>
    </location>
</feature>
<accession>A0ABQ4LTZ3</accession>
<reference evidence="2 3" key="1">
    <citation type="submission" date="2021-03" db="EMBL/GenBank/DDBJ databases">
        <title>Antimicrobial resistance genes in bacteria isolated from Japanese honey, and their potential for conferring macrolide and lincosamide resistance in the American foulbrood pathogen Paenibacillus larvae.</title>
        <authorList>
            <person name="Okamoto M."/>
            <person name="Kumagai M."/>
            <person name="Kanamori H."/>
            <person name="Takamatsu D."/>
        </authorList>
    </citation>
    <scope>NUCLEOTIDE SEQUENCE [LARGE SCALE GENOMIC DNA]</scope>
    <source>
        <strain evidence="2 3">J21TS3</strain>
    </source>
</reference>
<evidence type="ECO:0000259" key="1">
    <source>
        <dbReference type="PROSITE" id="PS51186"/>
    </source>
</evidence>
<evidence type="ECO:0000313" key="3">
    <source>
        <dbReference type="Proteomes" id="UP000680638"/>
    </source>
</evidence>
<dbReference type="InterPro" id="IPR016181">
    <property type="entry name" value="Acyl_CoA_acyltransferase"/>
</dbReference>
<organism evidence="2 3">
    <name type="scientific">Paenibacillus cookii</name>
    <dbReference type="NCBI Taxonomy" id="157839"/>
    <lineage>
        <taxon>Bacteria</taxon>
        <taxon>Bacillati</taxon>
        <taxon>Bacillota</taxon>
        <taxon>Bacilli</taxon>
        <taxon>Bacillales</taxon>
        <taxon>Paenibacillaceae</taxon>
        <taxon>Paenibacillus</taxon>
    </lineage>
</organism>
<protein>
    <submittedName>
        <fullName evidence="2">N-acetyltransferase YesJ</fullName>
    </submittedName>
</protein>
<dbReference type="Gene3D" id="3.40.630.30">
    <property type="match status" value="1"/>
</dbReference>
<name>A0ABQ4LTZ3_9BACL</name>
<keyword evidence="3" id="KW-1185">Reference proteome</keyword>